<protein>
    <recommendedName>
        <fullName evidence="6">HAMP domain-containing protein</fullName>
    </recommendedName>
</protein>
<dbReference type="SUPFAM" id="SSF158472">
    <property type="entry name" value="HAMP domain-like"/>
    <property type="match status" value="1"/>
</dbReference>
<evidence type="ECO:0000256" key="2">
    <source>
        <dbReference type="ARBA" id="ARBA00022553"/>
    </source>
</evidence>
<dbReference type="InterPro" id="IPR003660">
    <property type="entry name" value="HAMP_dom"/>
</dbReference>
<keyword evidence="2" id="KW-0597">Phosphoprotein</keyword>
<keyword evidence="5" id="KW-1133">Transmembrane helix</keyword>
<dbReference type="GO" id="GO:0000155">
    <property type="term" value="F:phosphorelay sensor kinase activity"/>
    <property type="evidence" value="ECO:0007669"/>
    <property type="project" value="InterPro"/>
</dbReference>
<evidence type="ECO:0000259" key="6">
    <source>
        <dbReference type="PROSITE" id="PS50885"/>
    </source>
</evidence>
<dbReference type="InterPro" id="IPR003594">
    <property type="entry name" value="HATPase_dom"/>
</dbReference>
<keyword evidence="5" id="KW-0472">Membrane</keyword>
<reference evidence="7 8" key="1">
    <citation type="submission" date="2016-08" db="EMBL/GenBank/DDBJ databases">
        <authorList>
            <person name="Seilhamer J.J."/>
        </authorList>
    </citation>
    <scope>NUCLEOTIDE SEQUENCE [LARGE SCALE GENOMIC DNA]</scope>
    <source>
        <strain evidence="7 8">NML150140-1</strain>
    </source>
</reference>
<gene>
    <name evidence="7" type="ORF">BEI59_35665</name>
</gene>
<dbReference type="SUPFAM" id="SSF55874">
    <property type="entry name" value="ATPase domain of HSP90 chaperone/DNA topoisomerase II/histidine kinase"/>
    <property type="match status" value="1"/>
</dbReference>
<evidence type="ECO:0000313" key="8">
    <source>
        <dbReference type="Proteomes" id="UP000094271"/>
    </source>
</evidence>
<accession>A0A1E3U5I1</accession>
<evidence type="ECO:0000313" key="7">
    <source>
        <dbReference type="EMBL" id="ODR35764.1"/>
    </source>
</evidence>
<dbReference type="Pfam" id="PF06580">
    <property type="entry name" value="His_kinase"/>
    <property type="match status" value="1"/>
</dbReference>
<feature type="domain" description="HAMP" evidence="6">
    <location>
        <begin position="296"/>
        <end position="348"/>
    </location>
</feature>
<dbReference type="Pfam" id="PF00672">
    <property type="entry name" value="HAMP"/>
    <property type="match status" value="1"/>
</dbReference>
<dbReference type="AlphaFoldDB" id="A0A1E3U5I1"/>
<comment type="caution">
    <text evidence="7">The sequence shown here is derived from an EMBL/GenBank/DDBJ whole genome shotgun (WGS) entry which is preliminary data.</text>
</comment>
<dbReference type="Gene3D" id="3.30.565.10">
    <property type="entry name" value="Histidine kinase-like ATPase, C-terminal domain"/>
    <property type="match status" value="1"/>
</dbReference>
<evidence type="ECO:0000256" key="5">
    <source>
        <dbReference type="SAM" id="Phobius"/>
    </source>
</evidence>
<feature type="transmembrane region" description="Helical" evidence="5">
    <location>
        <begin position="20"/>
        <end position="43"/>
    </location>
</feature>
<dbReference type="GO" id="GO:0016020">
    <property type="term" value="C:membrane"/>
    <property type="evidence" value="ECO:0007669"/>
    <property type="project" value="UniProtKB-SubCell"/>
</dbReference>
<evidence type="ECO:0000256" key="4">
    <source>
        <dbReference type="ARBA" id="ARBA00022777"/>
    </source>
</evidence>
<evidence type="ECO:0000256" key="3">
    <source>
        <dbReference type="ARBA" id="ARBA00022679"/>
    </source>
</evidence>
<evidence type="ECO:0000256" key="1">
    <source>
        <dbReference type="ARBA" id="ARBA00004370"/>
    </source>
</evidence>
<dbReference type="SMART" id="SM00304">
    <property type="entry name" value="HAMP"/>
    <property type="match status" value="1"/>
</dbReference>
<keyword evidence="4" id="KW-0418">Kinase</keyword>
<dbReference type="Proteomes" id="UP000094271">
    <property type="component" value="Unassembled WGS sequence"/>
</dbReference>
<keyword evidence="5" id="KW-0812">Transmembrane</keyword>
<dbReference type="Pfam" id="PF02518">
    <property type="entry name" value="HATPase_c"/>
    <property type="match status" value="1"/>
</dbReference>
<feature type="transmembrane region" description="Helical" evidence="5">
    <location>
        <begin position="275"/>
        <end position="299"/>
    </location>
</feature>
<keyword evidence="3" id="KW-0808">Transferase</keyword>
<proteinExistence type="predicted"/>
<dbReference type="PANTHER" id="PTHR34220">
    <property type="entry name" value="SENSOR HISTIDINE KINASE YPDA"/>
    <property type="match status" value="1"/>
</dbReference>
<dbReference type="EMBL" id="MEHA01000053">
    <property type="protein sequence ID" value="ODR35764.1"/>
    <property type="molecule type" value="Genomic_DNA"/>
</dbReference>
<dbReference type="InterPro" id="IPR010559">
    <property type="entry name" value="Sig_transdc_His_kin_internal"/>
</dbReference>
<dbReference type="CDD" id="cd06225">
    <property type="entry name" value="HAMP"/>
    <property type="match status" value="1"/>
</dbReference>
<dbReference type="PROSITE" id="PS50885">
    <property type="entry name" value="HAMP"/>
    <property type="match status" value="1"/>
</dbReference>
<dbReference type="PANTHER" id="PTHR34220:SF7">
    <property type="entry name" value="SENSOR HISTIDINE KINASE YPDA"/>
    <property type="match status" value="1"/>
</dbReference>
<dbReference type="Gene3D" id="6.10.340.10">
    <property type="match status" value="1"/>
</dbReference>
<dbReference type="OrthoDB" id="9809348at2"/>
<dbReference type="InterPro" id="IPR036890">
    <property type="entry name" value="HATPase_C_sf"/>
</dbReference>
<organism evidence="7 8">
    <name type="scientific">Eisenbergiella tayi</name>
    <dbReference type="NCBI Taxonomy" id="1432052"/>
    <lineage>
        <taxon>Bacteria</taxon>
        <taxon>Bacillati</taxon>
        <taxon>Bacillota</taxon>
        <taxon>Clostridia</taxon>
        <taxon>Lachnospirales</taxon>
        <taxon>Lachnospiraceae</taxon>
        <taxon>Eisenbergiella</taxon>
    </lineage>
</organism>
<comment type="subcellular location">
    <subcellularLocation>
        <location evidence="1">Membrane</location>
    </subcellularLocation>
</comment>
<dbReference type="InterPro" id="IPR050640">
    <property type="entry name" value="Bact_2-comp_sensor_kinase"/>
</dbReference>
<name>A0A1E3U5I1_9FIRM</name>
<sequence>MRKNKMHERNRTRTRIFWKILGIVLISIIFCVLVTSGFMYFYMKPLVENSLIEKRRDMVLNLSEQEVNTLEEISLYAMNITFDDTVQNIFKIEEPENSYMFFAQIQTMEKKLKEYQILYGGLIQDIFVVDGQGKVLEMVNTYRDLVGEEPYKEFMKNERISGFTPRYIFDYHGIIGEKNTIAYVNEIYDKNGIKVGLGKLVILLDTENMDAALMSDEELYLRLTTPEGVTVFDSLTGHEAMDPIYMDRIGETGWKVEYRIDNRALETVIRRMNSMVAVTIGLILLVMLSFMLLVLMRIISPLDTLIRGMQSVAQGSRTEHIEIHSQDECEEAADVFNKMVESIEKHTEQLVDSEKKQYEAQLKMLSYQLNPHFIYNTLNAIICLARKCSYEEIIDLTKAFIKLLQSLLRTDLQAMTTVEMEKEYIDNYLHVLQMCYRNVPDIVWQIQSGLEKREIPRMILYPLVENSVFHGIVPSDKTCFLHIAIKEKEGWISVSVEDNGIGCTQEELMEIRNRLESEKVENHIGLFNVNGRLRLIYKNSRPLIINSREGGGTIIQFSFYDRKI</sequence>